<keyword evidence="4" id="KW-0963">Cytoplasm</keyword>
<feature type="binding site" evidence="4">
    <location>
        <position position="137"/>
    </location>
    <ligand>
        <name>[4Fe-4S] cluster</name>
        <dbReference type="ChEBI" id="CHEBI:49883"/>
    </ligand>
</feature>
<name>A0A4V2KT70_9HYPH</name>
<accession>A0A4V2KT70</accession>
<dbReference type="Gene3D" id="3.40.50.620">
    <property type="entry name" value="HUPs"/>
    <property type="match status" value="1"/>
</dbReference>
<feature type="domain" description="Phosphoadenosine phosphosulphate reductase" evidence="5">
    <location>
        <begin position="55"/>
        <end position="222"/>
    </location>
</feature>
<dbReference type="GO" id="GO:0005737">
    <property type="term" value="C:cytoplasm"/>
    <property type="evidence" value="ECO:0007669"/>
    <property type="project" value="UniProtKB-SubCell"/>
</dbReference>
<dbReference type="GO" id="GO:0043866">
    <property type="term" value="F:adenylyl-sulfate reductase (thioredoxin) activity"/>
    <property type="evidence" value="ECO:0007669"/>
    <property type="project" value="UniProtKB-EC"/>
</dbReference>
<dbReference type="Proteomes" id="UP000292781">
    <property type="component" value="Unassembled WGS sequence"/>
</dbReference>
<protein>
    <recommendedName>
        <fullName evidence="4">Adenosine 5'-phosphosulfate reductase</fullName>
        <shortName evidence="4">APS reductase</shortName>
        <ecNumber evidence="4">1.8.4.10</ecNumber>
    </recommendedName>
    <alternativeName>
        <fullName evidence="4">5'-adenylylsulfate reductase</fullName>
    </alternativeName>
    <alternativeName>
        <fullName evidence="4">Thioredoxin-dependent 5'-adenylylsulfate reductase</fullName>
    </alternativeName>
</protein>
<evidence type="ECO:0000256" key="3">
    <source>
        <dbReference type="ARBA" id="ARBA00024327"/>
    </source>
</evidence>
<gene>
    <name evidence="4" type="primary">cysH</name>
    <name evidence="6" type="ORF">EYW49_15235</name>
</gene>
<keyword evidence="4" id="KW-0479">Metal-binding</keyword>
<dbReference type="NCBIfam" id="TIGR00434">
    <property type="entry name" value="cysH"/>
    <property type="match status" value="1"/>
</dbReference>
<dbReference type="GO" id="GO:0004604">
    <property type="term" value="F:phosphoadenylyl-sulfate reductase (thioredoxin) activity"/>
    <property type="evidence" value="ECO:0007669"/>
    <property type="project" value="UniProtKB-UniRule"/>
</dbReference>
<dbReference type="GO" id="GO:0051539">
    <property type="term" value="F:4 iron, 4 sulfur cluster binding"/>
    <property type="evidence" value="ECO:0007669"/>
    <property type="project" value="UniProtKB-UniRule"/>
</dbReference>
<dbReference type="NCBIfam" id="NF002537">
    <property type="entry name" value="PRK02090.1"/>
    <property type="match status" value="1"/>
</dbReference>
<dbReference type="OrthoDB" id="9794018at2"/>
<keyword evidence="4" id="KW-0408">Iron</keyword>
<dbReference type="GO" id="GO:0019379">
    <property type="term" value="P:sulfate assimilation, phosphoadenylyl sulfate reduction by phosphoadenylyl-sulfate reductase (thioredoxin)"/>
    <property type="evidence" value="ECO:0007669"/>
    <property type="project" value="UniProtKB-UniRule"/>
</dbReference>
<dbReference type="PIRSF" id="PIRSF000857">
    <property type="entry name" value="PAPS_reductase"/>
    <property type="match status" value="1"/>
</dbReference>
<comment type="cofactor">
    <cofactor evidence="4">
        <name>[4Fe-4S] cluster</name>
        <dbReference type="ChEBI" id="CHEBI:49883"/>
    </cofactor>
    <text evidence="4">Binds 1 [4Fe-4S] cluster per subunit.</text>
</comment>
<dbReference type="AlphaFoldDB" id="A0A4V2KT70"/>
<dbReference type="InterPro" id="IPR014729">
    <property type="entry name" value="Rossmann-like_a/b/a_fold"/>
</dbReference>
<comment type="caution">
    <text evidence="6">The sequence shown here is derived from an EMBL/GenBank/DDBJ whole genome shotgun (WGS) entry which is preliminary data.</text>
</comment>
<dbReference type="InterPro" id="IPR004511">
    <property type="entry name" value="PAPS/APS_Rdtase"/>
</dbReference>
<sequence length="260" mass="27679">MGRVELIGSGEGARPVTAAAAAAAAQAAELEAAYGALPSHDLIRLAAERLFAGRIAVVSSFGAESAVLLDLIAEVDPGLPVLFVDTDKLFGETLRYRDRLVRHLGLTDVRTLSPDPTEVAAADPMGVLWHADADACCHVRKVVPLARAVAGFDAWFSGRKRFQAATRATIPTFEADGPRIKINPLASWTPERLAERVALRDLPAHPLVAQGYPSIGCMPCTDRVAESEDARAGRWRGQEKIECGIHLGLSALDELDGSGI</sequence>
<proteinExistence type="inferred from homology"/>
<evidence type="ECO:0000259" key="5">
    <source>
        <dbReference type="Pfam" id="PF01507"/>
    </source>
</evidence>
<dbReference type="PANTHER" id="PTHR46509:SF1">
    <property type="entry name" value="PHOSPHOADENOSINE PHOSPHOSULFATE REDUCTASE"/>
    <property type="match status" value="1"/>
</dbReference>
<dbReference type="EMBL" id="SJFN01000023">
    <property type="protein sequence ID" value="TBW35966.1"/>
    <property type="molecule type" value="Genomic_DNA"/>
</dbReference>
<dbReference type="Pfam" id="PF01507">
    <property type="entry name" value="PAPS_reduct"/>
    <property type="match status" value="1"/>
</dbReference>
<keyword evidence="2 4" id="KW-0560">Oxidoreductase</keyword>
<comment type="pathway">
    <text evidence="3 4">Sulfur metabolism; hydrogen sulfide biosynthesis; sulfite from sulfate.</text>
</comment>
<keyword evidence="7" id="KW-1185">Reference proteome</keyword>
<feature type="active site" description="Nucleophile; cysteine thiosulfonate intermediate" evidence="4">
    <location>
        <position position="243"/>
    </location>
</feature>
<dbReference type="CDD" id="cd23945">
    <property type="entry name" value="PAPS_reductase"/>
    <property type="match status" value="1"/>
</dbReference>
<dbReference type="RefSeq" id="WP_131310450.1">
    <property type="nucleotide sequence ID" value="NZ_SJFN01000023.1"/>
</dbReference>
<evidence type="ECO:0000256" key="2">
    <source>
        <dbReference type="ARBA" id="ARBA00023002"/>
    </source>
</evidence>
<dbReference type="SUPFAM" id="SSF52402">
    <property type="entry name" value="Adenine nucleotide alpha hydrolases-like"/>
    <property type="match status" value="1"/>
</dbReference>
<feature type="binding site" evidence="4">
    <location>
        <position position="217"/>
    </location>
    <ligand>
        <name>[4Fe-4S] cluster</name>
        <dbReference type="ChEBI" id="CHEBI:49883"/>
    </ligand>
</feature>
<feature type="binding site" evidence="4">
    <location>
        <position position="136"/>
    </location>
    <ligand>
        <name>[4Fe-4S] cluster</name>
        <dbReference type="ChEBI" id="CHEBI:49883"/>
    </ligand>
</feature>
<comment type="similarity">
    <text evidence="1 4">Belongs to the PAPS reductase family. CysH subfamily.</text>
</comment>
<dbReference type="EC" id="1.8.4.10" evidence="4"/>
<evidence type="ECO:0000313" key="6">
    <source>
        <dbReference type="EMBL" id="TBW35966.1"/>
    </source>
</evidence>
<evidence type="ECO:0000256" key="4">
    <source>
        <dbReference type="HAMAP-Rule" id="MF_00063"/>
    </source>
</evidence>
<dbReference type="GO" id="GO:0046872">
    <property type="term" value="F:metal ion binding"/>
    <property type="evidence" value="ECO:0007669"/>
    <property type="project" value="UniProtKB-KW"/>
</dbReference>
<comment type="subcellular location">
    <subcellularLocation>
        <location evidence="4">Cytoplasm</location>
    </subcellularLocation>
</comment>
<feature type="binding site" evidence="4">
    <location>
        <position position="220"/>
    </location>
    <ligand>
        <name>[4Fe-4S] cluster</name>
        <dbReference type="ChEBI" id="CHEBI:49883"/>
    </ligand>
</feature>
<comment type="catalytic activity">
    <reaction evidence="4">
        <text>[thioredoxin]-disulfide + sulfite + AMP + 2 H(+) = adenosine 5'-phosphosulfate + [thioredoxin]-dithiol</text>
        <dbReference type="Rhea" id="RHEA:21976"/>
        <dbReference type="Rhea" id="RHEA-COMP:10698"/>
        <dbReference type="Rhea" id="RHEA-COMP:10700"/>
        <dbReference type="ChEBI" id="CHEBI:15378"/>
        <dbReference type="ChEBI" id="CHEBI:17359"/>
        <dbReference type="ChEBI" id="CHEBI:29950"/>
        <dbReference type="ChEBI" id="CHEBI:50058"/>
        <dbReference type="ChEBI" id="CHEBI:58243"/>
        <dbReference type="ChEBI" id="CHEBI:456215"/>
        <dbReference type="EC" id="1.8.4.10"/>
    </reaction>
</comment>
<dbReference type="InterPro" id="IPR002500">
    <property type="entry name" value="PAPS_reduct_dom"/>
</dbReference>
<dbReference type="GO" id="GO:0070814">
    <property type="term" value="P:hydrogen sulfide biosynthetic process"/>
    <property type="evidence" value="ECO:0007669"/>
    <property type="project" value="UniProtKB-UniRule"/>
</dbReference>
<organism evidence="6 7">
    <name type="scientific">Siculibacillus lacustris</name>
    <dbReference type="NCBI Taxonomy" id="1549641"/>
    <lineage>
        <taxon>Bacteria</taxon>
        <taxon>Pseudomonadati</taxon>
        <taxon>Pseudomonadota</taxon>
        <taxon>Alphaproteobacteria</taxon>
        <taxon>Hyphomicrobiales</taxon>
        <taxon>Ancalomicrobiaceae</taxon>
        <taxon>Siculibacillus</taxon>
    </lineage>
</organism>
<dbReference type="PANTHER" id="PTHR46509">
    <property type="entry name" value="PHOSPHOADENOSINE PHOSPHOSULFATE REDUCTASE"/>
    <property type="match status" value="1"/>
</dbReference>
<evidence type="ECO:0000313" key="7">
    <source>
        <dbReference type="Proteomes" id="UP000292781"/>
    </source>
</evidence>
<comment type="function">
    <text evidence="4">Catalyzes the formation of sulfite from adenosine 5'-phosphosulfate (APS) using thioredoxin as an electron donor.</text>
</comment>
<keyword evidence="4" id="KW-0411">Iron-sulfur</keyword>
<dbReference type="HAMAP" id="MF_00063">
    <property type="entry name" value="CysH"/>
    <property type="match status" value="1"/>
</dbReference>
<reference evidence="6 7" key="1">
    <citation type="submission" date="2019-02" db="EMBL/GenBank/DDBJ databases">
        <title>Siculibacillus lacustris gen. nov., sp. nov., a new rosette-forming bacterium isolated from a freshwater crater lake (Lake St. Ana, Romania).</title>
        <authorList>
            <person name="Felfoldi T."/>
            <person name="Marton Z."/>
            <person name="Szabo A."/>
            <person name="Mentes A."/>
            <person name="Boka K."/>
            <person name="Marialigeti K."/>
            <person name="Mathe I."/>
            <person name="Koncz M."/>
            <person name="Schumann P."/>
            <person name="Toth E."/>
        </authorList>
    </citation>
    <scope>NUCLEOTIDE SEQUENCE [LARGE SCALE GENOMIC DNA]</scope>
    <source>
        <strain evidence="6 7">SA-279</strain>
    </source>
</reference>
<evidence type="ECO:0000256" key="1">
    <source>
        <dbReference type="ARBA" id="ARBA00009732"/>
    </source>
</evidence>